<dbReference type="Pfam" id="PF18050">
    <property type="entry name" value="Cyclophil_like2"/>
    <property type="match status" value="1"/>
</dbReference>
<dbReference type="InterPro" id="IPR041183">
    <property type="entry name" value="Cyclophilin-like"/>
</dbReference>
<name>A0A9E9LJH9_9BURK</name>
<reference evidence="3" key="2">
    <citation type="journal article" date="2022" name="Front. Microbiol.">
        <title>New perspectives on an old grouping: The genomic and phenotypic variability of Oxalobacter formigenes and the implications for calcium oxalate stone prevention.</title>
        <authorList>
            <person name="Chmiel J.A."/>
            <person name="Carr C."/>
            <person name="Stuivenberg G.A."/>
            <person name="Venema R."/>
            <person name="Chanyi R.M."/>
            <person name="Al K.F."/>
            <person name="Giguere D."/>
            <person name="Say H."/>
            <person name="Akouris P.P."/>
            <person name="Dominguez Romero S.A."/>
            <person name="Kwong A."/>
            <person name="Tai V."/>
            <person name="Koval S.F."/>
            <person name="Razvi H."/>
            <person name="Bjazevic J."/>
            <person name="Burton J.P."/>
        </authorList>
    </citation>
    <scope>NUCLEOTIDE SEQUENCE</scope>
    <source>
        <strain evidence="3">OxK</strain>
    </source>
</reference>
<sequence>MKKRICFQVVAALVFSLNVCAADTGNMFSSPVAPVGPAKTAGPTISQKTATLPGENTMKLIIGTGNDRLTATLSDNAATRDFISLLPVTVTLEDFNKTEKIAMLPEKLSTAGLPSGYTPSEGDIAYYVPWGNMCVFYRDFRYSDGLVHLGKIEGNGIGHFRGDGPVTVTISLQE</sequence>
<dbReference type="AlphaFoldDB" id="A0A9E9LJH9"/>
<evidence type="ECO:0000313" key="3">
    <source>
        <dbReference type="EMBL" id="WAV90600.1"/>
    </source>
</evidence>
<evidence type="ECO:0000259" key="2">
    <source>
        <dbReference type="Pfam" id="PF18050"/>
    </source>
</evidence>
<dbReference type="Proteomes" id="UP001164819">
    <property type="component" value="Chromosome"/>
</dbReference>
<feature type="chain" id="PRO_5044698169" evidence="1">
    <location>
        <begin position="22"/>
        <end position="174"/>
    </location>
</feature>
<protein>
    <submittedName>
        <fullName evidence="3">Cyclophilin-like fold protein</fullName>
    </submittedName>
</protein>
<accession>A0A9E9LJH9</accession>
<gene>
    <name evidence="4" type="ORF">NB645_05725</name>
    <name evidence="3" type="ORF">NB646_06945</name>
</gene>
<feature type="domain" description="Cyclophilin-like" evidence="2">
    <location>
        <begin position="64"/>
        <end position="171"/>
    </location>
</feature>
<evidence type="ECO:0000256" key="1">
    <source>
        <dbReference type="SAM" id="SignalP"/>
    </source>
</evidence>
<keyword evidence="5" id="KW-1185">Reference proteome</keyword>
<reference evidence="4" key="1">
    <citation type="journal article" date="2022" name="Front. Microbiol.">
        <title>New perspectives on an old grouping: The genomic and phenotypic variability of Oxalobacter formigenes and the implications for calcium oxalate stone prevention.</title>
        <authorList>
            <person name="Chmiel J.A."/>
            <person name="Carr C."/>
            <person name="Stuivenberg G.A."/>
            <person name="Venema R."/>
            <person name="Chanyi R.M."/>
            <person name="Al K.F."/>
            <person name="Giguere D."/>
            <person name="Say H."/>
            <person name="Akouris P.P."/>
            <person name="Dominguez Romero S.A."/>
            <person name="Kwong A."/>
            <person name="Tai V."/>
            <person name="Koval S.F."/>
            <person name="Razvi H."/>
            <person name="Bjazevic J."/>
            <person name="Burton J.P."/>
        </authorList>
    </citation>
    <scope>NUCLEOTIDE SEQUENCE</scope>
    <source>
        <strain evidence="4">HOxNP-1</strain>
    </source>
</reference>
<dbReference type="Gene3D" id="2.40.100.20">
    <property type="match status" value="1"/>
</dbReference>
<feature type="signal peptide" evidence="1">
    <location>
        <begin position="1"/>
        <end position="21"/>
    </location>
</feature>
<dbReference type="SUPFAM" id="SSF50891">
    <property type="entry name" value="Cyclophilin-like"/>
    <property type="match status" value="1"/>
</dbReference>
<dbReference type="RefSeq" id="WP_269263828.1">
    <property type="nucleotide sequence ID" value="NZ_CP098248.1"/>
</dbReference>
<evidence type="ECO:0000313" key="5">
    <source>
        <dbReference type="Proteomes" id="UP001164794"/>
    </source>
</evidence>
<proteinExistence type="predicted"/>
<dbReference type="InterPro" id="IPR029000">
    <property type="entry name" value="Cyclophilin-like_dom_sf"/>
</dbReference>
<dbReference type="EMBL" id="CP098248">
    <property type="protein sequence ID" value="WAV96350.1"/>
    <property type="molecule type" value="Genomic_DNA"/>
</dbReference>
<evidence type="ECO:0000313" key="4">
    <source>
        <dbReference type="EMBL" id="WAV96350.1"/>
    </source>
</evidence>
<dbReference type="EMBL" id="CP098251">
    <property type="protein sequence ID" value="WAV90600.1"/>
    <property type="molecule type" value="Genomic_DNA"/>
</dbReference>
<organism evidence="3">
    <name type="scientific">Oxalobacter aliiformigenes</name>
    <dbReference type="NCBI Taxonomy" id="2946593"/>
    <lineage>
        <taxon>Bacteria</taxon>
        <taxon>Pseudomonadati</taxon>
        <taxon>Pseudomonadota</taxon>
        <taxon>Betaproteobacteria</taxon>
        <taxon>Burkholderiales</taxon>
        <taxon>Oxalobacteraceae</taxon>
        <taxon>Oxalobacter</taxon>
    </lineage>
</organism>
<keyword evidence="1" id="KW-0732">Signal</keyword>
<dbReference type="Proteomes" id="UP001164794">
    <property type="component" value="Chromosome"/>
</dbReference>